<accession>A0A2A3Z8B1</accession>
<proteinExistence type="predicted"/>
<dbReference type="InterPro" id="IPR002560">
    <property type="entry name" value="Transposase_DDE"/>
</dbReference>
<reference evidence="2 3" key="1">
    <citation type="journal article" date="2017" name="Elife">
        <title>Extensive horizontal gene transfer in cheese-associated bacteria.</title>
        <authorList>
            <person name="Bonham K.S."/>
            <person name="Wolfe B.E."/>
            <person name="Dutton R.J."/>
        </authorList>
    </citation>
    <scope>NUCLEOTIDE SEQUENCE [LARGE SCALE GENOMIC DNA]</scope>
    <source>
        <strain evidence="2 3">947_7</strain>
    </source>
</reference>
<dbReference type="PANTHER" id="PTHR33498">
    <property type="entry name" value="TRANSPOSASE FOR INSERTION SEQUENCE ELEMENT IS1557"/>
    <property type="match status" value="1"/>
</dbReference>
<dbReference type="AlphaFoldDB" id="A0A2A3Z8B1"/>
<name>A0A2A3Z8B1_BREAU</name>
<dbReference type="NCBIfam" id="NF033550">
    <property type="entry name" value="transpos_ISL3"/>
    <property type="match status" value="1"/>
</dbReference>
<comment type="caution">
    <text evidence="2">The sequence shown here is derived from an EMBL/GenBank/DDBJ whole genome shotgun (WGS) entry which is preliminary data.</text>
</comment>
<protein>
    <submittedName>
        <fullName evidence="2">ISL3 family transposase</fullName>
    </submittedName>
</protein>
<dbReference type="Proteomes" id="UP000217564">
    <property type="component" value="Unassembled WGS sequence"/>
</dbReference>
<dbReference type="Pfam" id="PF01610">
    <property type="entry name" value="DDE_Tnp_ISL3"/>
    <property type="match status" value="1"/>
</dbReference>
<dbReference type="EMBL" id="NRGP01000005">
    <property type="protein sequence ID" value="PCC47743.1"/>
    <property type="molecule type" value="Genomic_DNA"/>
</dbReference>
<dbReference type="InterPro" id="IPR047951">
    <property type="entry name" value="Transpos_ISL3"/>
</dbReference>
<organism evidence="2 3">
    <name type="scientific">Brevibacterium aurantiacum</name>
    <dbReference type="NCBI Taxonomy" id="273384"/>
    <lineage>
        <taxon>Bacteria</taxon>
        <taxon>Bacillati</taxon>
        <taxon>Actinomycetota</taxon>
        <taxon>Actinomycetes</taxon>
        <taxon>Micrococcales</taxon>
        <taxon>Brevibacteriaceae</taxon>
        <taxon>Brevibacterium</taxon>
    </lineage>
</organism>
<sequence>METPTVSDPTFPDSAEPIYSARVDALLGLDDFHVRSVETTSIGVRIHVETDTTMTGCTNCGVVATLHHRRRHAVGDVPGPRGPVELVWHKRIWRCWESLCPVSTWSEGSEFIRPRAKLSVRAGDWAADRLQYDDVHVQALARRLGVDWHTCWAAAKPVLATRTTSSDRLDGVTALGVDEHVWRHVGPQTPRVLTGMVDISRDDEGGVNARLLDVLPGRSGPVYRDWLKAQTPGFRAGIKHTTLDAFRGYKSAIDDQLSHTITILDAFHVVKLGIEAVDDTRRRVQQATTGHRGRKDEPLYKIRRLLTMGAEHLKQKTATKIDAKLKAGDPDWEVTIAWDCYQSLRRMYQAPTPVEGRARFEALVDKFSSCPIPEVKRLLTTLQKWRIEILAYFATGGASNGTVEAVNNLIEKTRRVAHGFRNFENYRLRILAVASGAKKNLPTRHHA</sequence>
<evidence type="ECO:0000259" key="1">
    <source>
        <dbReference type="Pfam" id="PF01610"/>
    </source>
</evidence>
<evidence type="ECO:0000313" key="3">
    <source>
        <dbReference type="Proteomes" id="UP000217564"/>
    </source>
</evidence>
<dbReference type="PANTHER" id="PTHR33498:SF1">
    <property type="entry name" value="TRANSPOSASE FOR INSERTION SEQUENCE ELEMENT IS1557"/>
    <property type="match status" value="1"/>
</dbReference>
<evidence type="ECO:0000313" key="2">
    <source>
        <dbReference type="EMBL" id="PCC47743.1"/>
    </source>
</evidence>
<gene>
    <name evidence="2" type="ORF">CIK64_04455</name>
</gene>
<feature type="domain" description="Transposase IS204/IS1001/IS1096/IS1165 DDE" evidence="1">
    <location>
        <begin position="175"/>
        <end position="430"/>
    </location>
</feature>